<dbReference type="EMBL" id="KV014894">
    <property type="protein sequence ID" value="KZV21420.1"/>
    <property type="molecule type" value="Genomic_DNA"/>
</dbReference>
<dbReference type="EC" id="2.3.2.31" evidence="5"/>
<reference evidence="15 16" key="1">
    <citation type="journal article" date="2015" name="Proc. Natl. Acad. Sci. U.S.A.">
        <title>The resurrection genome of Boea hygrometrica: A blueprint for survival of dehydration.</title>
        <authorList>
            <person name="Xiao L."/>
            <person name="Yang G."/>
            <person name="Zhang L."/>
            <person name="Yang X."/>
            <person name="Zhao S."/>
            <person name="Ji Z."/>
            <person name="Zhou Q."/>
            <person name="Hu M."/>
            <person name="Wang Y."/>
            <person name="Chen M."/>
            <person name="Xu Y."/>
            <person name="Jin H."/>
            <person name="Xiao X."/>
            <person name="Hu G."/>
            <person name="Bao F."/>
            <person name="Hu Y."/>
            <person name="Wan P."/>
            <person name="Li L."/>
            <person name="Deng X."/>
            <person name="Kuang T."/>
            <person name="Xiang C."/>
            <person name="Zhu J.K."/>
            <person name="Oliver M.J."/>
            <person name="He Y."/>
        </authorList>
    </citation>
    <scope>NUCLEOTIDE SEQUENCE [LARGE SCALE GENOMIC DNA]</scope>
    <source>
        <strain evidence="16">cv. XS01</strain>
    </source>
</reference>
<dbReference type="FunFam" id="3.30.40.10:FF:000230">
    <property type="entry name" value="RBR-type E3 ubiquitin transferase"/>
    <property type="match status" value="1"/>
</dbReference>
<keyword evidence="7" id="KW-0479">Metal-binding</keyword>
<feature type="domain" description="RING-type" evidence="13">
    <location>
        <begin position="52"/>
        <end position="98"/>
    </location>
</feature>
<keyword evidence="16" id="KW-1185">Reference proteome</keyword>
<evidence type="ECO:0000256" key="8">
    <source>
        <dbReference type="ARBA" id="ARBA00022737"/>
    </source>
</evidence>
<dbReference type="GO" id="GO:0008270">
    <property type="term" value="F:zinc ion binding"/>
    <property type="evidence" value="ECO:0007669"/>
    <property type="project" value="UniProtKB-KW"/>
</dbReference>
<evidence type="ECO:0000256" key="12">
    <source>
        <dbReference type="PROSITE-ProRule" id="PRU00175"/>
    </source>
</evidence>
<dbReference type="AlphaFoldDB" id="A0A2Z7AJU8"/>
<evidence type="ECO:0000259" key="13">
    <source>
        <dbReference type="PROSITE" id="PS50089"/>
    </source>
</evidence>
<name>A0A2Z7AJU8_9LAMI</name>
<evidence type="ECO:0000256" key="4">
    <source>
        <dbReference type="ARBA" id="ARBA00005884"/>
    </source>
</evidence>
<dbReference type="OrthoDB" id="10009520at2759"/>
<dbReference type="Pfam" id="PF01485">
    <property type="entry name" value="IBR"/>
    <property type="match status" value="1"/>
</dbReference>
<dbReference type="InterPro" id="IPR017907">
    <property type="entry name" value="Znf_RING_CS"/>
</dbReference>
<dbReference type="PROSITE" id="PS51873">
    <property type="entry name" value="TRIAD"/>
    <property type="match status" value="1"/>
</dbReference>
<dbReference type="InterPro" id="IPR044066">
    <property type="entry name" value="TRIAD_supradom"/>
</dbReference>
<keyword evidence="9 12" id="KW-0863">Zinc-finger</keyword>
<dbReference type="PANTHER" id="PTHR11685">
    <property type="entry name" value="RBR FAMILY RING FINGER AND IBR DOMAIN-CONTAINING"/>
    <property type="match status" value="1"/>
</dbReference>
<keyword evidence="6" id="KW-0808">Transferase</keyword>
<dbReference type="Gene3D" id="1.20.120.1750">
    <property type="match status" value="1"/>
</dbReference>
<dbReference type="Proteomes" id="UP000250235">
    <property type="component" value="Unassembled WGS sequence"/>
</dbReference>
<comment type="similarity">
    <text evidence="4">Belongs to the RBR family. Ariadne subfamily.</text>
</comment>
<dbReference type="GO" id="GO:0061630">
    <property type="term" value="F:ubiquitin protein ligase activity"/>
    <property type="evidence" value="ECO:0007669"/>
    <property type="project" value="UniProtKB-EC"/>
</dbReference>
<comment type="cofactor">
    <cofactor evidence="2">
        <name>Zn(2+)</name>
        <dbReference type="ChEBI" id="CHEBI:29105"/>
    </cofactor>
</comment>
<dbReference type="Gene3D" id="3.30.40.10">
    <property type="entry name" value="Zinc/RING finger domain, C3HC4 (zinc finger)"/>
    <property type="match status" value="1"/>
</dbReference>
<organism evidence="15 16">
    <name type="scientific">Dorcoceras hygrometricum</name>
    <dbReference type="NCBI Taxonomy" id="472368"/>
    <lineage>
        <taxon>Eukaryota</taxon>
        <taxon>Viridiplantae</taxon>
        <taxon>Streptophyta</taxon>
        <taxon>Embryophyta</taxon>
        <taxon>Tracheophyta</taxon>
        <taxon>Spermatophyta</taxon>
        <taxon>Magnoliopsida</taxon>
        <taxon>eudicotyledons</taxon>
        <taxon>Gunneridae</taxon>
        <taxon>Pentapetalae</taxon>
        <taxon>asterids</taxon>
        <taxon>lamiids</taxon>
        <taxon>Lamiales</taxon>
        <taxon>Gesneriaceae</taxon>
        <taxon>Didymocarpoideae</taxon>
        <taxon>Trichosporeae</taxon>
        <taxon>Loxocarpinae</taxon>
        <taxon>Dorcoceras</taxon>
    </lineage>
</organism>
<dbReference type="InterPro" id="IPR018957">
    <property type="entry name" value="Znf_C3HC4_RING-type"/>
</dbReference>
<accession>A0A2Z7AJU8</accession>
<dbReference type="SUPFAM" id="SSF57850">
    <property type="entry name" value="RING/U-box"/>
    <property type="match status" value="3"/>
</dbReference>
<proteinExistence type="inferred from homology"/>
<keyword evidence="11" id="KW-0862">Zinc</keyword>
<dbReference type="UniPathway" id="UPA00143"/>
<comment type="function">
    <text evidence="3">Might act as an E3 ubiquitin-protein ligase, or as part of E3 complex, which accepts ubiquitin from specific E2 ubiquitin-conjugating enzymes and then transfers it to substrates.</text>
</comment>
<evidence type="ECO:0000256" key="10">
    <source>
        <dbReference type="ARBA" id="ARBA00022786"/>
    </source>
</evidence>
<dbReference type="SMART" id="SM00184">
    <property type="entry name" value="RING"/>
    <property type="match status" value="2"/>
</dbReference>
<dbReference type="Pfam" id="PF00097">
    <property type="entry name" value="zf-C3HC4"/>
    <property type="match status" value="1"/>
</dbReference>
<evidence type="ECO:0000256" key="1">
    <source>
        <dbReference type="ARBA" id="ARBA00001798"/>
    </source>
</evidence>
<evidence type="ECO:0000256" key="3">
    <source>
        <dbReference type="ARBA" id="ARBA00003976"/>
    </source>
</evidence>
<evidence type="ECO:0000256" key="7">
    <source>
        <dbReference type="ARBA" id="ARBA00022723"/>
    </source>
</evidence>
<comment type="catalytic activity">
    <reaction evidence="1">
        <text>[E2 ubiquitin-conjugating enzyme]-S-ubiquitinyl-L-cysteine + [acceptor protein]-L-lysine = [E2 ubiquitin-conjugating enzyme]-L-cysteine + [acceptor protein]-N(6)-ubiquitinyl-L-lysine.</text>
        <dbReference type="EC" id="2.3.2.31"/>
    </reaction>
</comment>
<evidence type="ECO:0000256" key="5">
    <source>
        <dbReference type="ARBA" id="ARBA00012251"/>
    </source>
</evidence>
<dbReference type="GO" id="GO:0016567">
    <property type="term" value="P:protein ubiquitination"/>
    <property type="evidence" value="ECO:0007669"/>
    <property type="project" value="UniProtKB-UniPathway"/>
</dbReference>
<evidence type="ECO:0000313" key="16">
    <source>
        <dbReference type="Proteomes" id="UP000250235"/>
    </source>
</evidence>
<evidence type="ECO:0000256" key="2">
    <source>
        <dbReference type="ARBA" id="ARBA00001947"/>
    </source>
</evidence>
<dbReference type="InterPro" id="IPR002867">
    <property type="entry name" value="IBR_dom"/>
</dbReference>
<evidence type="ECO:0000259" key="14">
    <source>
        <dbReference type="PROSITE" id="PS51873"/>
    </source>
</evidence>
<evidence type="ECO:0000256" key="11">
    <source>
        <dbReference type="ARBA" id="ARBA00022833"/>
    </source>
</evidence>
<evidence type="ECO:0000256" key="6">
    <source>
        <dbReference type="ARBA" id="ARBA00022679"/>
    </source>
</evidence>
<dbReference type="PROSITE" id="PS50089">
    <property type="entry name" value="ZF_RING_2"/>
    <property type="match status" value="1"/>
</dbReference>
<keyword evidence="8" id="KW-0677">Repeat</keyword>
<dbReference type="InterPro" id="IPR013083">
    <property type="entry name" value="Znf_RING/FYVE/PHD"/>
</dbReference>
<evidence type="ECO:0000256" key="9">
    <source>
        <dbReference type="ARBA" id="ARBA00022771"/>
    </source>
</evidence>
<protein>
    <recommendedName>
        <fullName evidence="5">RBR-type E3 ubiquitin transferase</fullName>
        <ecNumber evidence="5">2.3.2.31</ecNumber>
    </recommendedName>
</protein>
<dbReference type="InterPro" id="IPR031127">
    <property type="entry name" value="E3_UB_ligase_RBR"/>
</dbReference>
<keyword evidence="10" id="KW-0833">Ubl conjugation pathway</keyword>
<dbReference type="SMART" id="SM00647">
    <property type="entry name" value="IBR"/>
    <property type="match status" value="1"/>
</dbReference>
<dbReference type="PROSITE" id="PS00518">
    <property type="entry name" value="ZF_RING_1"/>
    <property type="match status" value="1"/>
</dbReference>
<evidence type="ECO:0000313" key="15">
    <source>
        <dbReference type="EMBL" id="KZV21420.1"/>
    </source>
</evidence>
<dbReference type="InterPro" id="IPR001841">
    <property type="entry name" value="Znf_RING"/>
</dbReference>
<gene>
    <name evidence="15" type="ORF">F511_14952</name>
</gene>
<feature type="domain" description="RING-type" evidence="14">
    <location>
        <begin position="48"/>
        <end position="285"/>
    </location>
</feature>
<sequence>MEELSSLFDKVSVSDTNYAEELQLQEVLDASLHIYNNTGRASSSSSWSKICCKICYDDDKEEDDMFRFKGCSHSFCSDCVSRHVGAKLQENIVLISCPGEDCTSAIDLATVRSIIPKNVAARWEEALSESSILASKRCTCPHCSEILLVENEEGDDITISLCPFCRKSFCLQCNVPWHLGKSCEEFRILDEDQKGSDELRRLALDKEWKECPNCNIFVEKTEGCRHMTCRFVSFSVISRISIIVTMSSDSLFNAKMDVFLRCKFEFCYLCGSKWSSEHWNCKEEDDRR</sequence>